<feature type="compositionally biased region" description="Pro residues" evidence="1">
    <location>
        <begin position="69"/>
        <end position="78"/>
    </location>
</feature>
<evidence type="ECO:0000256" key="1">
    <source>
        <dbReference type="SAM" id="MobiDB-lite"/>
    </source>
</evidence>
<sequence length="975" mass="107483">MPISTPLPSRHAKASRHRKHTQKHPSPSSSSSSYPSDPTIVHSPQGNDSTLLPRRTHPRTPRQLCTLAMPPPLPPAPWDDPSTHVATNTAAETTATTTAAAPRHRRHPSDHTATLSIDPTEYSYITSVTATTTPPPPPRAGIGIGGGSGVGRREGLPSHCRVGMAACDPLCLFASPPFVMVGTVDGRVALYRLEEYALEEGVEEDVWTSEWRRRREWREEDCAEEKEEEEDDDEEEKKQSLEDSFGDVQEEEEEEEEEEAVMERMRRRERGRQCVDPLLVVSLPVYGSVRWNTAADSKGEESSVGTVPMGGMSPMIVDMCATPLGMGLMHRRGQEGAKEEEDGVLESEQRLVGHVAVLMDNGDVHVLELLSGDGMTSTDSAGALGDALHNVVPIVNVILSFRTGYLGATCICMQPIFETISSSNTKNDCDADTTSASMIHSSRNGDTSHIRNIRLCIGHECGILECYQVYDSLGTSSETVTVKDQCNNNSNEISSPYSLIKSKSNETPRNNNNSTPKRNSSFLSAHLAQEENVKDSFDSSCVDDSPMLLRTLSEPTDPLTTSLRMRPNSDSKGRTRPSINVEMCWRGRMAVPIRSIACPGWSSSFTDGTPPSLLVIGLMQRQQESSLYDATGLKSKYQELSPAISLEVIDAALVQDNWLRLKQEESDQKHDAADLCVMLNDFSVWPAAGMEIKDGWTRSDVPTRETVSRALGLRSCSTTNKICHFIDDHPCFASAASDGTVAISHLNRDGSWGVRHELNQVLFHQRCIGMGVIEYTSSSNDRRRYICCCLRGGTMYLVPVIDNEENSLNNMSSSTIGDIAMFAVPVDPSGEDDGVVRYVQNFASGMAYVPRWKDGPRDIGHKTSSASPEDVSLKSIALVGWNGGTIDVYEVYPSEPRHNNELFRQLVDRGLTRKLVETLLIVNQSHPLISSVLWREAWGECNRDKDIDVILQGIKDVSRRDFVSTRELIMSVIDS</sequence>
<evidence type="ECO:0000313" key="2">
    <source>
        <dbReference type="EMBL" id="KAL3805121.1"/>
    </source>
</evidence>
<feature type="region of interest" description="Disordered" evidence="1">
    <location>
        <begin position="493"/>
        <end position="519"/>
    </location>
</feature>
<evidence type="ECO:0000313" key="3">
    <source>
        <dbReference type="Proteomes" id="UP001516023"/>
    </source>
</evidence>
<protein>
    <submittedName>
        <fullName evidence="2">Uncharacterized protein</fullName>
    </submittedName>
</protein>
<feature type="compositionally biased region" description="Low complexity" evidence="1">
    <location>
        <begin position="86"/>
        <end position="101"/>
    </location>
</feature>
<name>A0ABD3R1U5_9STRA</name>
<feature type="compositionally biased region" description="Acidic residues" evidence="1">
    <location>
        <begin position="221"/>
        <end position="235"/>
    </location>
</feature>
<feature type="region of interest" description="Disordered" evidence="1">
    <location>
        <begin position="1"/>
        <end position="115"/>
    </location>
</feature>
<feature type="region of interest" description="Disordered" evidence="1">
    <location>
        <begin position="217"/>
        <end position="267"/>
    </location>
</feature>
<keyword evidence="3" id="KW-1185">Reference proteome</keyword>
<feature type="compositionally biased region" description="Low complexity" evidence="1">
    <location>
        <begin position="25"/>
        <end position="38"/>
    </location>
</feature>
<dbReference type="AlphaFoldDB" id="A0ABD3R1U5"/>
<gene>
    <name evidence="2" type="ORF">HJC23_003349</name>
</gene>
<reference evidence="2 3" key="1">
    <citation type="journal article" date="2020" name="G3 (Bethesda)">
        <title>Improved Reference Genome for Cyclotella cryptica CCMP332, a Model for Cell Wall Morphogenesis, Salinity Adaptation, and Lipid Production in Diatoms (Bacillariophyta).</title>
        <authorList>
            <person name="Roberts W.R."/>
            <person name="Downey K.M."/>
            <person name="Ruck E.C."/>
            <person name="Traller J.C."/>
            <person name="Alverson A.J."/>
        </authorList>
    </citation>
    <scope>NUCLEOTIDE SEQUENCE [LARGE SCALE GENOMIC DNA]</scope>
    <source>
        <strain evidence="2 3">CCMP332</strain>
    </source>
</reference>
<dbReference type="EMBL" id="JABMIG020000004">
    <property type="protein sequence ID" value="KAL3805121.1"/>
    <property type="molecule type" value="Genomic_DNA"/>
</dbReference>
<organism evidence="2 3">
    <name type="scientific">Cyclotella cryptica</name>
    <dbReference type="NCBI Taxonomy" id="29204"/>
    <lineage>
        <taxon>Eukaryota</taxon>
        <taxon>Sar</taxon>
        <taxon>Stramenopiles</taxon>
        <taxon>Ochrophyta</taxon>
        <taxon>Bacillariophyta</taxon>
        <taxon>Coscinodiscophyceae</taxon>
        <taxon>Thalassiosirophycidae</taxon>
        <taxon>Stephanodiscales</taxon>
        <taxon>Stephanodiscaceae</taxon>
        <taxon>Cyclotella</taxon>
    </lineage>
</organism>
<feature type="compositionally biased region" description="Basic residues" evidence="1">
    <location>
        <begin position="10"/>
        <end position="23"/>
    </location>
</feature>
<accession>A0ABD3R1U5</accession>
<feature type="compositionally biased region" description="Acidic residues" evidence="1">
    <location>
        <begin position="244"/>
        <end position="260"/>
    </location>
</feature>
<feature type="region of interest" description="Disordered" evidence="1">
    <location>
        <begin position="552"/>
        <end position="576"/>
    </location>
</feature>
<proteinExistence type="predicted"/>
<comment type="caution">
    <text evidence="2">The sequence shown here is derived from an EMBL/GenBank/DDBJ whole genome shotgun (WGS) entry which is preliminary data.</text>
</comment>
<dbReference type="Proteomes" id="UP001516023">
    <property type="component" value="Unassembled WGS sequence"/>
</dbReference>